<dbReference type="SUPFAM" id="SSF51905">
    <property type="entry name" value="FAD/NAD(P)-binding domain"/>
    <property type="match status" value="1"/>
</dbReference>
<feature type="chain" id="PRO_5008913877" evidence="9">
    <location>
        <begin position="40"/>
        <end position="425"/>
    </location>
</feature>
<evidence type="ECO:0000313" key="11">
    <source>
        <dbReference type="EMBL" id="OEH74433.1"/>
    </source>
</evidence>
<evidence type="ECO:0000256" key="9">
    <source>
        <dbReference type="SAM" id="SignalP"/>
    </source>
</evidence>
<evidence type="ECO:0000256" key="7">
    <source>
        <dbReference type="ARBA" id="ARBA00023284"/>
    </source>
</evidence>
<keyword evidence="6" id="KW-1015">Disulfide bond</keyword>
<dbReference type="InterPro" id="IPR036188">
    <property type="entry name" value="FAD/NAD-bd_sf"/>
</dbReference>
<evidence type="ECO:0000256" key="3">
    <source>
        <dbReference type="ARBA" id="ARBA00022630"/>
    </source>
</evidence>
<evidence type="ECO:0000259" key="10">
    <source>
        <dbReference type="Pfam" id="PF07992"/>
    </source>
</evidence>
<evidence type="ECO:0000313" key="12">
    <source>
        <dbReference type="Proteomes" id="UP000095192"/>
    </source>
</evidence>
<dbReference type="PRINTS" id="PR00411">
    <property type="entry name" value="PNDRDTASEI"/>
</dbReference>
<accession>A0A1D3CT96</accession>
<evidence type="ECO:0000256" key="6">
    <source>
        <dbReference type="ARBA" id="ARBA00023157"/>
    </source>
</evidence>
<organism evidence="11 12">
    <name type="scientific">Cyclospora cayetanensis</name>
    <dbReference type="NCBI Taxonomy" id="88456"/>
    <lineage>
        <taxon>Eukaryota</taxon>
        <taxon>Sar</taxon>
        <taxon>Alveolata</taxon>
        <taxon>Apicomplexa</taxon>
        <taxon>Conoidasida</taxon>
        <taxon>Coccidia</taxon>
        <taxon>Eucoccidiorida</taxon>
        <taxon>Eimeriorina</taxon>
        <taxon>Eimeriidae</taxon>
        <taxon>Cyclospora</taxon>
    </lineage>
</organism>
<evidence type="ECO:0000256" key="5">
    <source>
        <dbReference type="ARBA" id="ARBA00023002"/>
    </source>
</evidence>
<dbReference type="PANTHER" id="PTHR22912">
    <property type="entry name" value="DISULFIDE OXIDOREDUCTASE"/>
    <property type="match status" value="1"/>
</dbReference>
<feature type="region of interest" description="Disordered" evidence="8">
    <location>
        <begin position="265"/>
        <end position="285"/>
    </location>
</feature>
<proteinExistence type="inferred from homology"/>
<dbReference type="PROSITE" id="PS00076">
    <property type="entry name" value="PYRIDINE_REDOX_1"/>
    <property type="match status" value="1"/>
</dbReference>
<keyword evidence="7" id="KW-0676">Redox-active center</keyword>
<dbReference type="InterPro" id="IPR050151">
    <property type="entry name" value="Class-I_Pyr_Nuc-Dis_Oxidored"/>
</dbReference>
<feature type="domain" description="FAD/NAD(P)-binding" evidence="10">
    <location>
        <begin position="104"/>
        <end position="420"/>
    </location>
</feature>
<dbReference type="VEuPathDB" id="ToxoDB:cyc_06414"/>
<dbReference type="PANTHER" id="PTHR22912:SF151">
    <property type="entry name" value="DIHYDROLIPOYL DEHYDROGENASE, MITOCHONDRIAL"/>
    <property type="match status" value="1"/>
</dbReference>
<keyword evidence="3" id="KW-0285">Flavoprotein</keyword>
<dbReference type="VEuPathDB" id="ToxoDB:LOC34623105"/>
<reference evidence="11 12" key="1">
    <citation type="journal article" date="2016" name="BMC Genomics">
        <title>Comparative genomics reveals Cyclospora cayetanensis possesses coccidia-like metabolism and invasion components but unique surface antigens.</title>
        <authorList>
            <person name="Liu S."/>
            <person name="Wang L."/>
            <person name="Zheng H."/>
            <person name="Xu Z."/>
            <person name="Roellig D.M."/>
            <person name="Li N."/>
            <person name="Frace M.A."/>
            <person name="Tang K."/>
            <person name="Arrowood M.J."/>
            <person name="Moss D.M."/>
            <person name="Zhang L."/>
            <person name="Feng Y."/>
            <person name="Xiao L."/>
        </authorList>
    </citation>
    <scope>NUCLEOTIDE SEQUENCE [LARGE SCALE GENOMIC DNA]</scope>
    <source>
        <strain evidence="11 12">CHN_HEN01</strain>
    </source>
</reference>
<keyword evidence="12" id="KW-1185">Reference proteome</keyword>
<dbReference type="InterPro" id="IPR012999">
    <property type="entry name" value="Pyr_OxRdtase_I_AS"/>
</dbReference>
<keyword evidence="4" id="KW-0274">FAD</keyword>
<dbReference type="InterPro" id="IPR023753">
    <property type="entry name" value="FAD/NAD-binding_dom"/>
</dbReference>
<dbReference type="AlphaFoldDB" id="A0A1D3CT96"/>
<comment type="caution">
    <text evidence="11">The sequence shown here is derived from an EMBL/GenBank/DDBJ whole genome shotgun (WGS) entry which is preliminary data.</text>
</comment>
<evidence type="ECO:0000256" key="1">
    <source>
        <dbReference type="ARBA" id="ARBA00001974"/>
    </source>
</evidence>
<protein>
    <submittedName>
        <fullName evidence="11">Pyruvate dehydrogenase complex subunit pdh-e3i</fullName>
    </submittedName>
</protein>
<dbReference type="GO" id="GO:0006103">
    <property type="term" value="P:2-oxoglutarate metabolic process"/>
    <property type="evidence" value="ECO:0007669"/>
    <property type="project" value="TreeGrafter"/>
</dbReference>
<feature type="signal peptide" evidence="9">
    <location>
        <begin position="1"/>
        <end position="39"/>
    </location>
</feature>
<evidence type="ECO:0000256" key="4">
    <source>
        <dbReference type="ARBA" id="ARBA00022827"/>
    </source>
</evidence>
<dbReference type="GO" id="GO:0050660">
    <property type="term" value="F:flavin adenine dinucleotide binding"/>
    <property type="evidence" value="ECO:0007669"/>
    <property type="project" value="TreeGrafter"/>
</dbReference>
<dbReference type="Pfam" id="PF07992">
    <property type="entry name" value="Pyr_redox_2"/>
    <property type="match status" value="1"/>
</dbReference>
<keyword evidence="9" id="KW-0732">Signal</keyword>
<evidence type="ECO:0000256" key="2">
    <source>
        <dbReference type="ARBA" id="ARBA00007532"/>
    </source>
</evidence>
<dbReference type="InParanoid" id="A0A1D3CT96"/>
<comment type="similarity">
    <text evidence="2">Belongs to the class-I pyridine nucleotide-disulfide oxidoreductase family.</text>
</comment>
<sequence length="425" mass="44045">MDTKGFHERPASAPCRRQMPRLLCAIWLGLQLLATPAAAFIRQPSSVSHVSGGSSLLAAVPLERAQAETRHKPHVAAYQRKRAGAASLAAAAIPPSSASSDEPYDVAVVGLGVGGHAACLHAKALGLRVAAVSGGDAGGTCVNRGCIPSKALLAAARRVRMLQHKKLLQEMGIEVPEGSVRLNPRTAGKYALGIASKVRSGLVGSLAAHKIPVLDAMAYVDGPGVLRLHPTPTSPPSTPTMLRAKNIILAPGSVPFVPPGIDLAQSQPSQGGAAEASEEGEQRHQIMTSDTAVGLPLMPSYITIIGAGYIGLEFAEVFSAMGAEVTLIEAGDRLLPGVDPTIAQAAERLLLQKNPEMPIKLLTNTLAASVTRTQPLSTSGATPASPLQVKLTDAKSGEPKGILFPDACLVATGRRPATQVRCTHM</sequence>
<keyword evidence="11" id="KW-0670">Pyruvate</keyword>
<dbReference type="EMBL" id="JROU02002039">
    <property type="protein sequence ID" value="OEH74433.1"/>
    <property type="molecule type" value="Genomic_DNA"/>
</dbReference>
<keyword evidence="5" id="KW-0560">Oxidoreductase</keyword>
<dbReference type="PRINTS" id="PR00368">
    <property type="entry name" value="FADPNR"/>
</dbReference>
<dbReference type="Gene3D" id="3.50.50.60">
    <property type="entry name" value="FAD/NAD(P)-binding domain"/>
    <property type="match status" value="2"/>
</dbReference>
<dbReference type="GO" id="GO:0004148">
    <property type="term" value="F:dihydrolipoyl dehydrogenase (NADH) activity"/>
    <property type="evidence" value="ECO:0007669"/>
    <property type="project" value="TreeGrafter"/>
</dbReference>
<gene>
    <name evidence="11" type="ORF">cyc_06414</name>
</gene>
<evidence type="ECO:0000256" key="8">
    <source>
        <dbReference type="SAM" id="MobiDB-lite"/>
    </source>
</evidence>
<dbReference type="Proteomes" id="UP000095192">
    <property type="component" value="Unassembled WGS sequence"/>
</dbReference>
<dbReference type="GO" id="GO:0045252">
    <property type="term" value="C:oxoglutarate dehydrogenase complex"/>
    <property type="evidence" value="ECO:0007669"/>
    <property type="project" value="TreeGrafter"/>
</dbReference>
<name>A0A1D3CT96_9EIME</name>
<comment type="cofactor">
    <cofactor evidence="1">
        <name>FAD</name>
        <dbReference type="ChEBI" id="CHEBI:57692"/>
    </cofactor>
</comment>